<feature type="signal peptide" evidence="1">
    <location>
        <begin position="1"/>
        <end position="30"/>
    </location>
</feature>
<proteinExistence type="predicted"/>
<dbReference type="EMBL" id="JNBY01000127">
    <property type="protein sequence ID" value="KDN81975.1"/>
    <property type="molecule type" value="Genomic_DNA"/>
</dbReference>
<evidence type="ECO:0008006" key="4">
    <source>
        <dbReference type="Google" id="ProtNLM"/>
    </source>
</evidence>
<reference evidence="2 3" key="1">
    <citation type="submission" date="2014-05" db="EMBL/GenBank/DDBJ databases">
        <title>Draft Genome Sequence of Kitasatospora cheerisanensis KCTC 2395.</title>
        <authorList>
            <person name="Nam D.H."/>
        </authorList>
    </citation>
    <scope>NUCLEOTIDE SEQUENCE [LARGE SCALE GENOMIC DNA]</scope>
    <source>
        <strain evidence="2 3">KCTC 2395</strain>
    </source>
</reference>
<name>A0A066YVL0_9ACTN</name>
<feature type="chain" id="PRO_5001635359" description="Secreted protein" evidence="1">
    <location>
        <begin position="31"/>
        <end position="155"/>
    </location>
</feature>
<sequence length="155" mass="16109">MSTMRMLTKIAAVTALAIPMFGIAPGVASATTAVSESVSAATPAGCSSVTQIGVTGYVTVGGQTMASVKQYKGCGKNYAYMYVWQGYRDTHSSWQGCTSIVTGTTIQDVQCNDNMVEIWSSGADTLSQCTQAIGWNGTGPWPVAGDAVGKTDVRC</sequence>
<keyword evidence="3" id="KW-1185">Reference proteome</keyword>
<organism evidence="2 3">
    <name type="scientific">Kitasatospora cheerisanensis KCTC 2395</name>
    <dbReference type="NCBI Taxonomy" id="1348663"/>
    <lineage>
        <taxon>Bacteria</taxon>
        <taxon>Bacillati</taxon>
        <taxon>Actinomycetota</taxon>
        <taxon>Actinomycetes</taxon>
        <taxon>Kitasatosporales</taxon>
        <taxon>Streptomycetaceae</taxon>
        <taxon>Kitasatospora</taxon>
    </lineage>
</organism>
<gene>
    <name evidence="2" type="ORF">KCH_62920</name>
</gene>
<evidence type="ECO:0000256" key="1">
    <source>
        <dbReference type="SAM" id="SignalP"/>
    </source>
</evidence>
<dbReference type="eggNOG" id="ENOG5031QR7">
    <property type="taxonomic scope" value="Bacteria"/>
</dbReference>
<evidence type="ECO:0000313" key="3">
    <source>
        <dbReference type="Proteomes" id="UP000027178"/>
    </source>
</evidence>
<accession>A0A066YVL0</accession>
<keyword evidence="1" id="KW-0732">Signal</keyword>
<evidence type="ECO:0000313" key="2">
    <source>
        <dbReference type="EMBL" id="KDN81975.1"/>
    </source>
</evidence>
<protein>
    <recommendedName>
        <fullName evidence="4">Secreted protein</fullName>
    </recommendedName>
</protein>
<dbReference type="Proteomes" id="UP000027178">
    <property type="component" value="Unassembled WGS sequence"/>
</dbReference>
<dbReference type="PATRIC" id="fig|1348663.4.peg.6087"/>
<comment type="caution">
    <text evidence="2">The sequence shown here is derived from an EMBL/GenBank/DDBJ whole genome shotgun (WGS) entry which is preliminary data.</text>
</comment>
<dbReference type="AlphaFoldDB" id="A0A066YVL0"/>
<dbReference type="HOGENOM" id="CLU_130993_0_0_11"/>